<evidence type="ECO:0000313" key="2">
    <source>
        <dbReference type="Proteomes" id="UP000317512"/>
    </source>
</evidence>
<organism evidence="1 2">
    <name type="scientific">Mycoplasma anserisalpingitidis</name>
    <dbReference type="NCBI Taxonomy" id="519450"/>
    <lineage>
        <taxon>Bacteria</taxon>
        <taxon>Bacillati</taxon>
        <taxon>Mycoplasmatota</taxon>
        <taxon>Mollicutes</taxon>
        <taxon>Mycoplasmataceae</taxon>
        <taxon>Mycoplasma</taxon>
    </lineage>
</organism>
<dbReference type="NCBIfam" id="NF045956">
    <property type="entry name" value="restrict_UpaP162"/>
    <property type="match status" value="1"/>
</dbReference>
<dbReference type="AlphaFoldDB" id="A0A5B8K5R7"/>
<dbReference type="OrthoDB" id="396627at2"/>
<name>A0A5B8K5R7_9MOLU</name>
<evidence type="ECO:0000313" key="1">
    <source>
        <dbReference type="EMBL" id="QDY88355.1"/>
    </source>
</evidence>
<protein>
    <recommendedName>
        <fullName evidence="3">Restriction endonuclease</fullName>
    </recommendedName>
</protein>
<dbReference type="RefSeq" id="WP_146308822.1">
    <property type="nucleotide sequence ID" value="NZ_CP041663.1"/>
</dbReference>
<evidence type="ECO:0008006" key="3">
    <source>
        <dbReference type="Google" id="ProtNLM"/>
    </source>
</evidence>
<gene>
    <name evidence="1" type="ORF">FOY43_01600</name>
</gene>
<dbReference type="EMBL" id="CP041663">
    <property type="protein sequence ID" value="QDY88355.1"/>
    <property type="molecule type" value="Genomic_DNA"/>
</dbReference>
<accession>A0A5B8K5R7</accession>
<reference evidence="2" key="1">
    <citation type="submission" date="2019-07" db="EMBL/GenBank/DDBJ databases">
        <title>Complete genome sequences of three Mycoplasma sp. 1220 strains.</title>
        <authorList>
            <person name="Grozner D."/>
            <person name="Forro B."/>
            <person name="Kovacs A.B."/>
            <person name="Marton S."/>
            <person name="Banyai K."/>
            <person name="Kreizinger Z."/>
            <person name="Sulyok K.M."/>
            <person name="Gyuranecz M."/>
        </authorList>
    </citation>
    <scope>NUCLEOTIDE SEQUENCE [LARGE SCALE GENOMIC DNA]</scope>
    <source>
        <strain evidence="2">MYCAV93</strain>
    </source>
</reference>
<dbReference type="Proteomes" id="UP000317512">
    <property type="component" value="Chromosome"/>
</dbReference>
<sequence>MNKYLQIQKEFQNEITKIIKEIFDNYDNVLELKIEEVNLLQREDNCVESSTALGFLIEEFLVNKLITKTKVNEGNYNKILVKRDSLKKTQNSSFDFYSYFNHHLFLVNIKSVLKNNDAVASINQLHKDYVLNYNENTKHFMLLKIFYTIQKSKIKINNIKSFFLEEVDFSKGYMSYEIEKSFNNAF</sequence>
<proteinExistence type="predicted"/>